<gene>
    <name evidence="1" type="ORF">ASILVAE211_21960</name>
</gene>
<comment type="caution">
    <text evidence="1">The sequence shown here is derived from an EMBL/GenBank/DDBJ whole genome shotgun (WGS) entry which is preliminary data.</text>
</comment>
<evidence type="ECO:0000313" key="1">
    <source>
        <dbReference type="EMBL" id="MCB8877873.1"/>
    </source>
</evidence>
<organism evidence="1 2">
    <name type="scientific">Acidisoma silvae</name>
    <dbReference type="NCBI Taxonomy" id="2802396"/>
    <lineage>
        <taxon>Bacteria</taxon>
        <taxon>Pseudomonadati</taxon>
        <taxon>Pseudomonadota</taxon>
        <taxon>Alphaproteobacteria</taxon>
        <taxon>Acetobacterales</taxon>
        <taxon>Acidocellaceae</taxon>
        <taxon>Acidisoma</taxon>
    </lineage>
</organism>
<dbReference type="EMBL" id="JAESVB010000019">
    <property type="protein sequence ID" value="MCB8877873.1"/>
    <property type="molecule type" value="Genomic_DNA"/>
</dbReference>
<sequence length="149" mass="16124">MSQEQFRYDDYIQQAKLTPGGHLHIGRGGFTLHLGRSRLSGYDRETVKTACIAAGVPVIDSRNVPLDLAAKLAVSGPMIAVNSDPDPRPWHAFAYAPLGVVAAAYRSAGAEVFNIEDEAFDETMFPALSDGSPKAIIAGWLDYVRNADF</sequence>
<keyword evidence="2" id="KW-1185">Reference proteome</keyword>
<proteinExistence type="predicted"/>
<dbReference type="RefSeq" id="WP_227323518.1">
    <property type="nucleotide sequence ID" value="NZ_JAESVB010000019.1"/>
</dbReference>
<reference evidence="1" key="2">
    <citation type="submission" date="2021-01" db="EMBL/GenBank/DDBJ databases">
        <authorList>
            <person name="Mieszkin S."/>
            <person name="Pouder E."/>
            <person name="Alain K."/>
        </authorList>
    </citation>
    <scope>NUCLEOTIDE SEQUENCE</scope>
    <source>
        <strain evidence="1">HW T2.11</strain>
    </source>
</reference>
<name>A0A963YVH8_9PROT</name>
<reference evidence="1" key="1">
    <citation type="journal article" date="2021" name="Microorganisms">
        <title>Acidisoma silvae sp. nov. and Acidisomacellulosilytica sp. nov., Two Acidophilic Bacteria Isolated from Decaying Wood, Hydrolyzing Cellulose and Producing Poly-3-hydroxybutyrate.</title>
        <authorList>
            <person name="Mieszkin S."/>
            <person name="Pouder E."/>
            <person name="Uroz S."/>
            <person name="Simon-Colin C."/>
            <person name="Alain K."/>
        </authorList>
    </citation>
    <scope>NUCLEOTIDE SEQUENCE</scope>
    <source>
        <strain evidence="1">HW T2.11</strain>
    </source>
</reference>
<protein>
    <submittedName>
        <fullName evidence="1">Uncharacterized protein</fullName>
    </submittedName>
</protein>
<evidence type="ECO:0000313" key="2">
    <source>
        <dbReference type="Proteomes" id="UP000708298"/>
    </source>
</evidence>
<dbReference type="Proteomes" id="UP000708298">
    <property type="component" value="Unassembled WGS sequence"/>
</dbReference>
<accession>A0A963YVH8</accession>
<dbReference type="AlphaFoldDB" id="A0A963YVH8"/>